<dbReference type="OrthoDB" id="1065010at2759"/>
<keyword evidence="3" id="KW-1185">Reference proteome</keyword>
<organism evidence="2 3">
    <name type="scientific">Phtheirospermum japonicum</name>
    <dbReference type="NCBI Taxonomy" id="374723"/>
    <lineage>
        <taxon>Eukaryota</taxon>
        <taxon>Viridiplantae</taxon>
        <taxon>Streptophyta</taxon>
        <taxon>Embryophyta</taxon>
        <taxon>Tracheophyta</taxon>
        <taxon>Spermatophyta</taxon>
        <taxon>Magnoliopsida</taxon>
        <taxon>eudicotyledons</taxon>
        <taxon>Gunneridae</taxon>
        <taxon>Pentapetalae</taxon>
        <taxon>asterids</taxon>
        <taxon>lamiids</taxon>
        <taxon>Lamiales</taxon>
        <taxon>Orobanchaceae</taxon>
        <taxon>Orobanchaceae incertae sedis</taxon>
        <taxon>Phtheirospermum</taxon>
    </lineage>
</organism>
<sequence>MGSPVRLRRSRWRSRADPSPDLGPGSWVLGNWSELAGTIEVIRMGVLVRFQNIRTSELSATSRWNPYIRSILFEFAGALVFTVLFRRGGAGGGGGGLACTVNNPMRKLCPNLDKEDGLETVLEVPIPEEMFNKMGSNAVLRWHNMRSLMRANHRTATDKWAAVTSASSSSAHNDQFLLLLKLVGSAFIPYRAQLDHTLTKPIKDGSIEASTAKYIVQQYLAATGGLATLNNINSMYAVGQVKMVVASDSMMPTTTESAAKRSCEAGGFVLWQKNPDLWYLELVISGYKISAGSDGKIAWSQSSSNPNASRGPPRPLRRFFQGLDPRSTANLFLNTVCIGEKTINNEDCFILKLDTSSDILKAHSTPNTEIVHHTIWGYFSQRTGLLIQFEDTKLIRMKSVAVGDESVFYETSMESMLEDYRVVDGINIAHSGKTNASLYRYGKQMKRKWKLEETWKIEEVDFNICGLSLDYFLPPADVRKDNNGHDENGI</sequence>
<dbReference type="EMBL" id="BMAC01000287">
    <property type="protein sequence ID" value="GFP92678.1"/>
    <property type="molecule type" value="Genomic_DNA"/>
</dbReference>
<dbReference type="PANTHER" id="PTHR31300">
    <property type="entry name" value="LIPASE"/>
    <property type="match status" value="1"/>
</dbReference>
<evidence type="ECO:0000313" key="2">
    <source>
        <dbReference type="EMBL" id="GFP92678.1"/>
    </source>
</evidence>
<name>A0A830C6D2_9LAMI</name>
<gene>
    <name evidence="2" type="ORF">PHJA_001412000</name>
</gene>
<reference evidence="2" key="1">
    <citation type="submission" date="2020-07" db="EMBL/GenBank/DDBJ databases">
        <title>Ethylene signaling mediates host invasion by parasitic plants.</title>
        <authorList>
            <person name="Yoshida S."/>
        </authorList>
    </citation>
    <scope>NUCLEOTIDE SEQUENCE</scope>
    <source>
        <strain evidence="2">Okayama</strain>
    </source>
</reference>
<proteinExistence type="predicted"/>
<feature type="region of interest" description="Disordered" evidence="1">
    <location>
        <begin position="1"/>
        <end position="20"/>
    </location>
</feature>
<evidence type="ECO:0000256" key="1">
    <source>
        <dbReference type="SAM" id="MobiDB-lite"/>
    </source>
</evidence>
<dbReference type="Pfam" id="PF04788">
    <property type="entry name" value="DUF620"/>
    <property type="match status" value="1"/>
</dbReference>
<protein>
    <recommendedName>
        <fullName evidence="4">DUF620 domain-containing protein</fullName>
    </recommendedName>
</protein>
<evidence type="ECO:0008006" key="4">
    <source>
        <dbReference type="Google" id="ProtNLM"/>
    </source>
</evidence>
<dbReference type="AlphaFoldDB" id="A0A830C6D2"/>
<feature type="compositionally biased region" description="Basic residues" evidence="1">
    <location>
        <begin position="1"/>
        <end position="13"/>
    </location>
</feature>
<comment type="caution">
    <text evidence="2">The sequence shown here is derived from an EMBL/GenBank/DDBJ whole genome shotgun (WGS) entry which is preliminary data.</text>
</comment>
<dbReference type="Proteomes" id="UP000653305">
    <property type="component" value="Unassembled WGS sequence"/>
</dbReference>
<dbReference type="PANTHER" id="PTHR31300:SF25">
    <property type="entry name" value="DUF620 FAMILY PROTEIN (DUF620)"/>
    <property type="match status" value="1"/>
</dbReference>
<accession>A0A830C6D2</accession>
<evidence type="ECO:0000313" key="3">
    <source>
        <dbReference type="Proteomes" id="UP000653305"/>
    </source>
</evidence>
<dbReference type="InterPro" id="IPR006873">
    <property type="entry name" value="DUF620"/>
</dbReference>